<evidence type="ECO:0000256" key="8">
    <source>
        <dbReference type="ARBA" id="ARBA00031941"/>
    </source>
</evidence>
<feature type="compositionally biased region" description="Basic and acidic residues" evidence="11">
    <location>
        <begin position="177"/>
        <end position="192"/>
    </location>
</feature>
<proteinExistence type="inferred from homology"/>
<feature type="region of interest" description="Disordered" evidence="11">
    <location>
        <begin position="1"/>
        <end position="26"/>
    </location>
</feature>
<dbReference type="AlphaFoldDB" id="A0A7H8QPW0"/>
<dbReference type="InterPro" id="IPR040155">
    <property type="entry name" value="CEBPZ/Mak21-like"/>
</dbReference>
<dbReference type="KEGG" id="trg:TRUGW13939_03093"/>
<dbReference type="OrthoDB" id="28947at2759"/>
<name>A0A7H8QPW0_TALRU</name>
<dbReference type="PANTHER" id="PTHR12048">
    <property type="entry name" value="CCAAT-BINDING FACTOR-RELATED"/>
    <property type="match status" value="1"/>
</dbReference>
<dbReference type="Pfam" id="PF03914">
    <property type="entry name" value="CBF"/>
    <property type="match status" value="1"/>
</dbReference>
<evidence type="ECO:0000256" key="1">
    <source>
        <dbReference type="ARBA" id="ARBA00004123"/>
    </source>
</evidence>
<protein>
    <recommendedName>
        <fullName evidence="10">CCAAT/enhancer-binding protein zeta</fullName>
    </recommendedName>
    <alternativeName>
        <fullName evidence="8">CCAAT-box-binding transcription factor</fullName>
    </alternativeName>
</protein>
<keyword evidence="14" id="KW-1185">Reference proteome</keyword>
<dbReference type="InterPro" id="IPR016024">
    <property type="entry name" value="ARM-type_fold"/>
</dbReference>
<feature type="compositionally biased region" description="Acidic residues" evidence="11">
    <location>
        <begin position="791"/>
        <end position="812"/>
    </location>
</feature>
<evidence type="ECO:0000256" key="2">
    <source>
        <dbReference type="ARBA" id="ARBA00007797"/>
    </source>
</evidence>
<reference evidence="14" key="1">
    <citation type="submission" date="2020-06" db="EMBL/GenBank/DDBJ databases">
        <title>A chromosome-scale genome assembly of Talaromyces rugulosus W13939.</title>
        <authorList>
            <person name="Wang B."/>
            <person name="Guo L."/>
            <person name="Ye K."/>
            <person name="Wang L."/>
        </authorList>
    </citation>
    <scope>NUCLEOTIDE SEQUENCE [LARGE SCALE GENOMIC DNA]</scope>
    <source>
        <strain evidence="14">W13939</strain>
    </source>
</reference>
<evidence type="ECO:0000256" key="7">
    <source>
        <dbReference type="ARBA" id="ARBA00023242"/>
    </source>
</evidence>
<evidence type="ECO:0000256" key="5">
    <source>
        <dbReference type="ARBA" id="ARBA00023159"/>
    </source>
</evidence>
<feature type="compositionally biased region" description="Acidic residues" evidence="11">
    <location>
        <begin position="981"/>
        <end position="992"/>
    </location>
</feature>
<feature type="compositionally biased region" description="Acidic residues" evidence="11">
    <location>
        <begin position="1006"/>
        <end position="1035"/>
    </location>
</feature>
<accession>A0A7H8QPW0</accession>
<keyword evidence="5" id="KW-0010">Activator</keyword>
<dbReference type="InterPro" id="IPR005612">
    <property type="entry name" value="CCAAT-binding_factor"/>
</dbReference>
<evidence type="ECO:0000256" key="11">
    <source>
        <dbReference type="SAM" id="MobiDB-lite"/>
    </source>
</evidence>
<keyword evidence="4" id="KW-0805">Transcription regulation</keyword>
<feature type="compositionally biased region" description="Acidic residues" evidence="11">
    <location>
        <begin position="165"/>
        <end position="176"/>
    </location>
</feature>
<sequence length="1156" mass="128658">MAKSKKATSAGAEKLVAANKSKDASEEKFLQFDAGTLASLTQNIEARLKGGNKNNKSSSNGASEKKGAKGPKSPASKPNGKGRADKPVENSRPFEKSFQGKKRDRNGAVIEKEDKVQKGETPQKGEKPQKSEKSQKSEKPQKGEKPQKSEKPQKGEKPQKTNHQDEDDDDASDEDDVLRKEILALGGSKEDFDLLAGVVSDSEAEDSAQTKPALNEDALRKELAKLLKGSDQYQAEIPDDQVSEEEEEEEASDEELSRESDEEEDDEVESEAEEANGSSPDVDSAARNASKKSIVEPQPNAFPKEYSRLAVMPRSDWYNSELPSITPSKADGLPKFLLERVKKHAISLLEKENKLYAEIQQKSSSSSHKFYSTIMNSGTLSDKISALTLAVQESPIHSIKSLENLVALSKKRSRAQAVDVLRSLKDLFAQGTLLPSNRKLKGFANHGSLVNAFQQDEYKWTENDPLPGGLHPSHLIVWAFEDYLKEQFFEVLKVLETWCNDEIEFSRTRAISYVYELLKEKPEQEANLLRLLVNKLGDPGKKIASRASFLLLQLGQAHPLMKPTLITAVEEFLFRPGQGQQAKYYAIITLNQTILSAKEEQVALQLLDIYFSLFVTLLKPNEKAKQKHGKATKEEQSEHDDQFKEKLVSAVLAGVNRAYPFTTSDNDRVSKHIDTLFRITHSSNFNTSIQALMLIQQLSVSHQIATDRFYRTLYESLLDPRVATSSKQSLYLNLLYKSLKNDTSVKRVKAFVKRIVQVLGLHQPAFIYGVFFLIRELEKSYASLSSLVDQPEADDSDDEEVFKDVPDEDDEPQPTKAVETGNPKKVTNGYDSRKRDPQHSNADKSCLWEMVPYLAHFHPSVSVSADHILNHEPLTGKPDLTLHTLTHFLDRFIYRNAKAAVGLRGSSIMQPLAGSDSHDLLVNASGLSTRARNEPLNSEAFWRKQAEDVAADDVFFHEYFNRLGKEKHSKKSKKSSKAGGDGEEGDDSDNEAEIWQALVESRPELEGDDDDDDLDMDDLESAFDEDEDEDEEDDGGVIFNDASDDEDEVDEADEDDEVEEAAAAAGSKTAKAGVSDDDEDEDAFDMDVSDEEAFRDSDEDVPSDIELGGVEVPSSPADKDDAKTSRQKKRKLRHLPTFASADDYAALLADEDDGMM</sequence>
<dbReference type="GO" id="GO:0005634">
    <property type="term" value="C:nucleus"/>
    <property type="evidence" value="ECO:0007669"/>
    <property type="project" value="UniProtKB-SubCell"/>
</dbReference>
<keyword evidence="7" id="KW-0539">Nucleus</keyword>
<evidence type="ECO:0000256" key="9">
    <source>
        <dbReference type="ARBA" id="ARBA00058879"/>
    </source>
</evidence>
<feature type="domain" description="CCAAT-binding factor" evidence="12">
    <location>
        <begin position="688"/>
        <end position="864"/>
    </location>
</feature>
<evidence type="ECO:0000256" key="4">
    <source>
        <dbReference type="ARBA" id="ARBA00023015"/>
    </source>
</evidence>
<dbReference type="SUPFAM" id="SSF48371">
    <property type="entry name" value="ARM repeat"/>
    <property type="match status" value="1"/>
</dbReference>
<evidence type="ECO:0000313" key="14">
    <source>
        <dbReference type="Proteomes" id="UP000509510"/>
    </source>
</evidence>
<feature type="compositionally biased region" description="Low complexity" evidence="11">
    <location>
        <begin position="49"/>
        <end position="62"/>
    </location>
</feature>
<dbReference type="FunFam" id="1.25.10.10:FF:000805">
    <property type="entry name" value="Similar to transcription factor CBF/MAK21"/>
    <property type="match status" value="1"/>
</dbReference>
<dbReference type="GeneID" id="55990599"/>
<feature type="region of interest" description="Disordered" evidence="11">
    <location>
        <begin position="47"/>
        <end position="193"/>
    </location>
</feature>
<keyword evidence="6" id="KW-0804">Transcription</keyword>
<feature type="compositionally biased region" description="Acidic residues" evidence="11">
    <location>
        <begin position="1042"/>
        <end position="1060"/>
    </location>
</feature>
<dbReference type="EMBL" id="CP055899">
    <property type="protein sequence ID" value="QKX55994.1"/>
    <property type="molecule type" value="Genomic_DNA"/>
</dbReference>
<evidence type="ECO:0000259" key="12">
    <source>
        <dbReference type="Pfam" id="PF03914"/>
    </source>
</evidence>
<comment type="similarity">
    <text evidence="2">Belongs to the CBF/MAK21 family.</text>
</comment>
<organism evidence="13 14">
    <name type="scientific">Talaromyces rugulosus</name>
    <name type="common">Penicillium rugulosum</name>
    <dbReference type="NCBI Taxonomy" id="121627"/>
    <lineage>
        <taxon>Eukaryota</taxon>
        <taxon>Fungi</taxon>
        <taxon>Dikarya</taxon>
        <taxon>Ascomycota</taxon>
        <taxon>Pezizomycotina</taxon>
        <taxon>Eurotiomycetes</taxon>
        <taxon>Eurotiomycetidae</taxon>
        <taxon>Eurotiales</taxon>
        <taxon>Trichocomaceae</taxon>
        <taxon>Talaromyces</taxon>
        <taxon>Talaromyces sect. Islandici</taxon>
    </lineage>
</organism>
<feature type="compositionally biased region" description="Basic and acidic residues" evidence="11">
    <location>
        <begin position="82"/>
        <end position="95"/>
    </location>
</feature>
<dbReference type="PANTHER" id="PTHR12048:SF0">
    <property type="entry name" value="CCAAT_ENHANCER-BINDING PROTEIN ZETA"/>
    <property type="match status" value="1"/>
</dbReference>
<feature type="compositionally biased region" description="Acidic residues" evidence="11">
    <location>
        <begin position="1075"/>
        <end position="1103"/>
    </location>
</feature>
<comment type="subcellular location">
    <subcellularLocation>
        <location evidence="1">Nucleus</location>
    </subcellularLocation>
</comment>
<evidence type="ECO:0000256" key="10">
    <source>
        <dbReference type="ARBA" id="ARBA00073389"/>
    </source>
</evidence>
<keyword evidence="3" id="KW-0597">Phosphoprotein</keyword>
<feature type="region of interest" description="Disordered" evidence="11">
    <location>
        <begin position="788"/>
        <end position="839"/>
    </location>
</feature>
<feature type="region of interest" description="Disordered" evidence="11">
    <location>
        <begin position="967"/>
        <end position="1131"/>
    </location>
</feature>
<dbReference type="RefSeq" id="XP_035342172.1">
    <property type="nucleotide sequence ID" value="XM_035486279.1"/>
</dbReference>
<gene>
    <name evidence="13" type="ORF">TRUGW13939_03093</name>
</gene>
<dbReference type="Proteomes" id="UP000509510">
    <property type="component" value="Chromosome II"/>
</dbReference>
<feature type="compositionally biased region" description="Acidic residues" evidence="11">
    <location>
        <begin position="237"/>
        <end position="274"/>
    </location>
</feature>
<evidence type="ECO:0000256" key="3">
    <source>
        <dbReference type="ARBA" id="ARBA00022553"/>
    </source>
</evidence>
<feature type="region of interest" description="Disordered" evidence="11">
    <location>
        <begin position="227"/>
        <end position="299"/>
    </location>
</feature>
<feature type="compositionally biased region" description="Basic and acidic residues" evidence="11">
    <location>
        <begin position="110"/>
        <end position="164"/>
    </location>
</feature>
<evidence type="ECO:0000313" key="13">
    <source>
        <dbReference type="EMBL" id="QKX55994.1"/>
    </source>
</evidence>
<evidence type="ECO:0000256" key="6">
    <source>
        <dbReference type="ARBA" id="ARBA00023163"/>
    </source>
</evidence>
<feature type="compositionally biased region" description="Basic residues" evidence="11">
    <location>
        <begin position="967"/>
        <end position="976"/>
    </location>
</feature>
<comment type="function">
    <text evidence="9">Stimulates transcription from the HSP70 promoter.</text>
</comment>